<keyword evidence="3" id="KW-1185">Reference proteome</keyword>
<dbReference type="Gene3D" id="3.40.720.10">
    <property type="entry name" value="Alkaline Phosphatase, subunit A"/>
    <property type="match status" value="2"/>
</dbReference>
<dbReference type="PANTHER" id="PTHR10151">
    <property type="entry name" value="ECTONUCLEOTIDE PYROPHOSPHATASE/PHOSPHODIESTERASE"/>
    <property type="match status" value="1"/>
</dbReference>
<dbReference type="RefSeq" id="WP_190949113.1">
    <property type="nucleotide sequence ID" value="NZ_JACJTC010000005.1"/>
</dbReference>
<sequence>MADTNSSARNVIIFVADGLRNGSVNPIDTPTLYSIRQQGVNFTNSHSLFPTFTTPNASAIATGHYLGDTGDFSNTIYTGFPTPNASGSVTPFIENDAVLGDIDEKFPGNNFLDEESLLSYAREQGFNTAAIGKLGPVAIQDVTQVNREGGTAGTIPIPETVIIDDRTGAAANPTTGSPQAVPLDPDIAARLQAAGLPTTTPGRGANGNSGNNTTPGTTVANVDQQQFFIDATTKAVLPKFQEEDKPFVLVYWSRDPDGTQHNQGDSLNSLTPGINGDTSKAGVKDADNNLKQLLDYLKSTGLDKTTDVFITSDHGFSTISKQVIDNQGTTTNSYAATQTYAGVNPGFLPPGFVAIDLAHDLGLPLYDPDKNTIAPLDINNIQYAVVDATQGQRPTAGNGVIGGSGQVIDGKLDSGTKIVVAANGGSDLIYLPNGNADLAKQVVNLLSQKDYISGIFVDDAYGNIPGALPLSAIGLKGDAQTPTPTIVINFKTFSTDPNNPNNPQAEVEIADTSLQQGQGMHGSFGRGDTFNNMLAIGPDFKSSYVDYAPVSNADVAPTLAQILGLDIPSNGNLKGRIITEALVGGPDSVPFTQGTLTSQAATNGETTILNYQSVGNTQYFTAAGFGDRTVGLNTLDVDFGSTSSDDVTLKSKEILFTGDGADFVESTEGNTIQTGSGEDTVLVGSDSSVSAGDGDDSIFIGQNAAADNTSADGGNGDDQITVVEASGNNNLFGGAGGDTLTVIEGSHQFSFGGSGNDTLKSNGSNNRLYGGSGDDKLFSSVNDSLFGGDGDDVLFAGEAGGNKLTGGTGIDQFWIANASLPIAKNIVTDLTIGTDKIGLGGIGVTQFSNLTLLQQGSDTLVKTSNTELALLVGITSTSLTANDFVFVASVVG</sequence>
<gene>
    <name evidence="2" type="ORF">H6G94_08805</name>
</gene>
<protein>
    <submittedName>
        <fullName evidence="2">Alkaline phosphatase family protein</fullName>
    </submittedName>
</protein>
<evidence type="ECO:0000313" key="3">
    <source>
        <dbReference type="Proteomes" id="UP000606396"/>
    </source>
</evidence>
<dbReference type="InterPro" id="IPR017850">
    <property type="entry name" value="Alkaline_phosphatase_core_sf"/>
</dbReference>
<accession>A0ABR8H747</accession>
<dbReference type="SUPFAM" id="SSF51120">
    <property type="entry name" value="beta-Roll"/>
    <property type="match status" value="1"/>
</dbReference>
<dbReference type="InterPro" id="IPR001343">
    <property type="entry name" value="Hemolysn_Ca-bd"/>
</dbReference>
<organism evidence="2 3">
    <name type="scientific">Nostoc punctiforme FACHB-252</name>
    <dbReference type="NCBI Taxonomy" id="1357509"/>
    <lineage>
        <taxon>Bacteria</taxon>
        <taxon>Bacillati</taxon>
        <taxon>Cyanobacteriota</taxon>
        <taxon>Cyanophyceae</taxon>
        <taxon>Nostocales</taxon>
        <taxon>Nostocaceae</taxon>
        <taxon>Nostoc</taxon>
    </lineage>
</organism>
<dbReference type="SUPFAM" id="SSF53649">
    <property type="entry name" value="Alkaline phosphatase-like"/>
    <property type="match status" value="1"/>
</dbReference>
<dbReference type="PANTHER" id="PTHR10151:SF120">
    <property type="entry name" value="BIS(5'-ADENOSYL)-TRIPHOSPHATASE"/>
    <property type="match status" value="1"/>
</dbReference>
<dbReference type="InterPro" id="IPR002591">
    <property type="entry name" value="Phosphodiest/P_Trfase"/>
</dbReference>
<evidence type="ECO:0000313" key="2">
    <source>
        <dbReference type="EMBL" id="MBD2611369.1"/>
    </source>
</evidence>
<dbReference type="InterPro" id="IPR011049">
    <property type="entry name" value="Serralysin-like_metalloprot_C"/>
</dbReference>
<comment type="caution">
    <text evidence="2">The sequence shown here is derived from an EMBL/GenBank/DDBJ whole genome shotgun (WGS) entry which is preliminary data.</text>
</comment>
<dbReference type="Proteomes" id="UP000606396">
    <property type="component" value="Unassembled WGS sequence"/>
</dbReference>
<feature type="region of interest" description="Disordered" evidence="1">
    <location>
        <begin position="197"/>
        <end position="216"/>
    </location>
</feature>
<evidence type="ECO:0000256" key="1">
    <source>
        <dbReference type="SAM" id="MobiDB-lite"/>
    </source>
</evidence>
<name>A0ABR8H747_NOSPU</name>
<dbReference type="Pfam" id="PF01663">
    <property type="entry name" value="Phosphodiest"/>
    <property type="match status" value="1"/>
</dbReference>
<reference evidence="2 3" key="1">
    <citation type="journal article" date="2020" name="ISME J.">
        <title>Comparative genomics reveals insights into cyanobacterial evolution and habitat adaptation.</title>
        <authorList>
            <person name="Chen M.Y."/>
            <person name="Teng W.K."/>
            <person name="Zhao L."/>
            <person name="Hu C.X."/>
            <person name="Zhou Y.K."/>
            <person name="Han B.P."/>
            <person name="Song L.R."/>
            <person name="Shu W.S."/>
        </authorList>
    </citation>
    <scope>NUCLEOTIDE SEQUENCE [LARGE SCALE GENOMIC DNA]</scope>
    <source>
        <strain evidence="2 3">FACHB-252</strain>
    </source>
</reference>
<feature type="compositionally biased region" description="Low complexity" evidence="1">
    <location>
        <begin position="206"/>
        <end position="216"/>
    </location>
</feature>
<proteinExistence type="predicted"/>
<dbReference type="PRINTS" id="PR00313">
    <property type="entry name" value="CABNDNGRPT"/>
</dbReference>
<dbReference type="Pfam" id="PF00353">
    <property type="entry name" value="HemolysinCabind"/>
    <property type="match status" value="3"/>
</dbReference>
<dbReference type="Gene3D" id="2.160.20.160">
    <property type="match status" value="1"/>
</dbReference>
<dbReference type="EMBL" id="JACJTC010000005">
    <property type="protein sequence ID" value="MBD2611369.1"/>
    <property type="molecule type" value="Genomic_DNA"/>
</dbReference>